<reference evidence="1" key="1">
    <citation type="journal article" date="2014" name="Front. Microbiol.">
        <title>High frequency of phylogenetically diverse reductive dehalogenase-homologous genes in deep subseafloor sedimentary metagenomes.</title>
        <authorList>
            <person name="Kawai M."/>
            <person name="Futagami T."/>
            <person name="Toyoda A."/>
            <person name="Takaki Y."/>
            <person name="Nishi S."/>
            <person name="Hori S."/>
            <person name="Arai W."/>
            <person name="Tsubouchi T."/>
            <person name="Morono Y."/>
            <person name="Uchiyama I."/>
            <person name="Ito T."/>
            <person name="Fujiyama A."/>
            <person name="Inagaki F."/>
            <person name="Takami H."/>
        </authorList>
    </citation>
    <scope>NUCLEOTIDE SEQUENCE</scope>
    <source>
        <strain evidence="1">Expedition CK06-06</strain>
    </source>
</reference>
<dbReference type="EMBL" id="BARW01038509">
    <property type="protein sequence ID" value="GAJ23221.1"/>
    <property type="molecule type" value="Genomic_DNA"/>
</dbReference>
<evidence type="ECO:0000313" key="1">
    <source>
        <dbReference type="EMBL" id="GAJ23221.1"/>
    </source>
</evidence>
<organism evidence="1">
    <name type="scientific">marine sediment metagenome</name>
    <dbReference type="NCBI Taxonomy" id="412755"/>
    <lineage>
        <taxon>unclassified sequences</taxon>
        <taxon>metagenomes</taxon>
        <taxon>ecological metagenomes</taxon>
    </lineage>
</organism>
<proteinExistence type="predicted"/>
<accession>X1VWW9</accession>
<protein>
    <submittedName>
        <fullName evidence="1">Uncharacterized protein</fullName>
    </submittedName>
</protein>
<comment type="caution">
    <text evidence="1">The sequence shown here is derived from an EMBL/GenBank/DDBJ whole genome shotgun (WGS) entry which is preliminary data.</text>
</comment>
<feature type="non-terminal residue" evidence="1">
    <location>
        <position position="79"/>
    </location>
</feature>
<name>X1VWW9_9ZZZZ</name>
<gene>
    <name evidence="1" type="ORF">S12H4_59079</name>
</gene>
<dbReference type="AlphaFoldDB" id="X1VWW9"/>
<sequence>MVLIETTFKELKKDKIPKGVIPGFFKEINDIIDVIQSAMVKGKNRAEITRIVESENSTIIIIYHPLSRILFCSISDADD</sequence>